<feature type="compositionally biased region" description="Polar residues" evidence="1">
    <location>
        <begin position="59"/>
        <end position="76"/>
    </location>
</feature>
<dbReference type="AlphaFoldDB" id="A0A0D0BEZ8"/>
<organism evidence="2 3">
    <name type="scientific">Collybiopsis luxurians FD-317 M1</name>
    <dbReference type="NCBI Taxonomy" id="944289"/>
    <lineage>
        <taxon>Eukaryota</taxon>
        <taxon>Fungi</taxon>
        <taxon>Dikarya</taxon>
        <taxon>Basidiomycota</taxon>
        <taxon>Agaricomycotina</taxon>
        <taxon>Agaricomycetes</taxon>
        <taxon>Agaricomycetidae</taxon>
        <taxon>Agaricales</taxon>
        <taxon>Marasmiineae</taxon>
        <taxon>Omphalotaceae</taxon>
        <taxon>Collybiopsis</taxon>
        <taxon>Collybiopsis luxurians</taxon>
    </lineage>
</organism>
<sequence length="100" mass="10869">MAGVYELSDDSEVLWLRNRTVSIHQNVIRTQTQSNYEAHPPDTAANVNPSTPPPPHATSFVSSSTANMNPPSSARPSNSQNAAHRRRSSNSRYIVTGPSP</sequence>
<evidence type="ECO:0000313" key="2">
    <source>
        <dbReference type="EMBL" id="KIK53221.1"/>
    </source>
</evidence>
<proteinExistence type="predicted"/>
<evidence type="ECO:0000256" key="1">
    <source>
        <dbReference type="SAM" id="MobiDB-lite"/>
    </source>
</evidence>
<keyword evidence="3" id="KW-1185">Reference proteome</keyword>
<reference evidence="2 3" key="1">
    <citation type="submission" date="2014-04" db="EMBL/GenBank/DDBJ databases">
        <title>Evolutionary Origins and Diversification of the Mycorrhizal Mutualists.</title>
        <authorList>
            <consortium name="DOE Joint Genome Institute"/>
            <consortium name="Mycorrhizal Genomics Consortium"/>
            <person name="Kohler A."/>
            <person name="Kuo A."/>
            <person name="Nagy L.G."/>
            <person name="Floudas D."/>
            <person name="Copeland A."/>
            <person name="Barry K.W."/>
            <person name="Cichocki N."/>
            <person name="Veneault-Fourrey C."/>
            <person name="LaButti K."/>
            <person name="Lindquist E.A."/>
            <person name="Lipzen A."/>
            <person name="Lundell T."/>
            <person name="Morin E."/>
            <person name="Murat C."/>
            <person name="Riley R."/>
            <person name="Ohm R."/>
            <person name="Sun H."/>
            <person name="Tunlid A."/>
            <person name="Henrissat B."/>
            <person name="Grigoriev I.V."/>
            <person name="Hibbett D.S."/>
            <person name="Martin F."/>
        </authorList>
    </citation>
    <scope>NUCLEOTIDE SEQUENCE [LARGE SCALE GENOMIC DNA]</scope>
    <source>
        <strain evidence="2 3">FD-317 M1</strain>
    </source>
</reference>
<gene>
    <name evidence="2" type="ORF">GYMLUDRAFT_49545</name>
</gene>
<evidence type="ECO:0000313" key="3">
    <source>
        <dbReference type="Proteomes" id="UP000053593"/>
    </source>
</evidence>
<accession>A0A0D0BEZ8</accession>
<dbReference type="Proteomes" id="UP000053593">
    <property type="component" value="Unassembled WGS sequence"/>
</dbReference>
<name>A0A0D0BEZ8_9AGAR</name>
<dbReference type="EMBL" id="KN834832">
    <property type="protein sequence ID" value="KIK53221.1"/>
    <property type="molecule type" value="Genomic_DNA"/>
</dbReference>
<dbReference type="HOGENOM" id="CLU_2306480_0_0_1"/>
<protein>
    <submittedName>
        <fullName evidence="2">Unplaced genomic scaffold GYMLUscaffold_84, whole genome shotgun sequence</fullName>
    </submittedName>
</protein>
<feature type="region of interest" description="Disordered" evidence="1">
    <location>
        <begin position="32"/>
        <end position="100"/>
    </location>
</feature>